<dbReference type="Proteomes" id="UP000004775">
    <property type="component" value="Unassembled WGS sequence"/>
</dbReference>
<dbReference type="RefSeq" id="WP_002796736.1">
    <property type="nucleotide sequence ID" value="NZ_HE973754.1"/>
</dbReference>
<comment type="caution">
    <text evidence="1">The sequence shown here is derived from an EMBL/GenBank/DDBJ whole genome shotgun (WGS) entry which is preliminary data.</text>
</comment>
<name>I4HPW9_MICAE</name>
<evidence type="ECO:0008006" key="3">
    <source>
        <dbReference type="Google" id="ProtNLM"/>
    </source>
</evidence>
<evidence type="ECO:0000313" key="1">
    <source>
        <dbReference type="EMBL" id="CCI24093.1"/>
    </source>
</evidence>
<dbReference type="HOGENOM" id="CLU_2437498_0_0_3"/>
<dbReference type="AlphaFoldDB" id="I4HPW9"/>
<evidence type="ECO:0000313" key="2">
    <source>
        <dbReference type="Proteomes" id="UP000004775"/>
    </source>
</evidence>
<accession>I4HPW9</accession>
<dbReference type="EMBL" id="CAIO01000195">
    <property type="protein sequence ID" value="CCI24093.1"/>
    <property type="molecule type" value="Genomic_DNA"/>
</dbReference>
<protein>
    <recommendedName>
        <fullName evidence="3">PIN domain-containing protein</fullName>
    </recommendedName>
</protein>
<organism evidence="1 2">
    <name type="scientific">Microcystis aeruginosa PCC 9809</name>
    <dbReference type="NCBI Taxonomy" id="1160285"/>
    <lineage>
        <taxon>Bacteria</taxon>
        <taxon>Bacillati</taxon>
        <taxon>Cyanobacteriota</taxon>
        <taxon>Cyanophyceae</taxon>
        <taxon>Oscillatoriophycideae</taxon>
        <taxon>Chroococcales</taxon>
        <taxon>Microcystaceae</taxon>
        <taxon>Microcystis</taxon>
    </lineage>
</organism>
<sequence length="90" mass="10626">MQELDKLRNVIKFQKVSFILLQKAAYLWAELRATGQPNKVKENIDIDCILSAQWSLLKEKYPSRRVIIASKNIKDFQNITDCSLWEDIHY</sequence>
<reference evidence="1 2" key="1">
    <citation type="submission" date="2012-04" db="EMBL/GenBank/DDBJ databases">
        <authorList>
            <person name="Genoscope - CEA"/>
        </authorList>
    </citation>
    <scope>NUCLEOTIDE SEQUENCE [LARGE SCALE GENOMIC DNA]</scope>
    <source>
        <strain evidence="1 2">9809</strain>
    </source>
</reference>
<gene>
    <name evidence="1" type="ORF">MICAH_2740011</name>
</gene>
<proteinExistence type="predicted"/>